<keyword evidence="1" id="KW-0472">Membrane</keyword>
<gene>
    <name evidence="2" type="ORF">QJU93_04855</name>
</gene>
<name>A0AAJ6N9H3_9PAST</name>
<keyword evidence="1" id="KW-0812">Transmembrane</keyword>
<dbReference type="AlphaFoldDB" id="A0AAJ6N9H3"/>
<dbReference type="Proteomes" id="UP001236239">
    <property type="component" value="Unassembled WGS sequence"/>
</dbReference>
<protein>
    <submittedName>
        <fullName evidence="2">Uncharacterized protein</fullName>
    </submittedName>
</protein>
<evidence type="ECO:0000313" key="3">
    <source>
        <dbReference type="Proteomes" id="UP001236239"/>
    </source>
</evidence>
<feature type="transmembrane region" description="Helical" evidence="1">
    <location>
        <begin position="100"/>
        <end position="119"/>
    </location>
</feature>
<reference evidence="2" key="1">
    <citation type="journal article" date="2023" name="Front. Microbiol.">
        <title>Phylogeography and host specificity of Pasteurellaceae pathogenic to sea-farmed fish in the north-east Atlantic.</title>
        <authorList>
            <person name="Gulla S."/>
            <person name="Colquhoun D.J."/>
            <person name="Olsen A.B."/>
            <person name="Spilsberg B."/>
            <person name="Lagesen K."/>
            <person name="Aakesson C.P."/>
            <person name="Strom S."/>
            <person name="Manji F."/>
            <person name="Birkbeck T.H."/>
            <person name="Nilsen H.K."/>
        </authorList>
    </citation>
    <scope>NUCLEOTIDE SEQUENCE</scope>
    <source>
        <strain evidence="2">TW16_20</strain>
    </source>
</reference>
<feature type="transmembrane region" description="Helical" evidence="1">
    <location>
        <begin position="162"/>
        <end position="179"/>
    </location>
</feature>
<feature type="transmembrane region" description="Helical" evidence="1">
    <location>
        <begin position="12"/>
        <end position="35"/>
    </location>
</feature>
<comment type="caution">
    <text evidence="2">The sequence shown here is derived from an EMBL/GenBank/DDBJ whole genome shotgun (WGS) entry which is preliminary data.</text>
</comment>
<feature type="transmembrane region" description="Helical" evidence="1">
    <location>
        <begin position="131"/>
        <end position="150"/>
    </location>
</feature>
<feature type="transmembrane region" description="Helical" evidence="1">
    <location>
        <begin position="219"/>
        <end position="243"/>
    </location>
</feature>
<feature type="transmembrane region" description="Helical" evidence="1">
    <location>
        <begin position="191"/>
        <end position="213"/>
    </location>
</feature>
<dbReference type="RefSeq" id="WP_306374203.1">
    <property type="nucleotide sequence ID" value="NZ_JASAYK010000003.1"/>
</dbReference>
<sequence>MMHDHDATPKLETAIHASLPLVLMLFIEMMLNFYAAPAHSIFISPYLIAFLTLGLISFIVLWKGDICKGQRGRFSFILNLLIIFALGNFLYSTFFTPKHTPAIIAGLAALFLSIVYWRLPNDKSLYKTTVYCAFGIIAVGFIQYFAIYWFELPSLFNWLRGNNFAQILLGVLLAGWYLVLAKTRLEAFLKLLVKIALLVLVCNYIWTVFVLSLLPQEAINYFAISGYFLAQFGILAMLAWLLLGQNIKNMTAWTIATFLGILYPLINAV</sequence>
<proteinExistence type="predicted"/>
<keyword evidence="1" id="KW-1133">Transmembrane helix</keyword>
<evidence type="ECO:0000313" key="2">
    <source>
        <dbReference type="EMBL" id="MDP8172681.1"/>
    </source>
</evidence>
<accession>A0AAJ6N9H3</accession>
<feature type="transmembrane region" description="Helical" evidence="1">
    <location>
        <begin position="250"/>
        <end position="266"/>
    </location>
</feature>
<feature type="transmembrane region" description="Helical" evidence="1">
    <location>
        <begin position="41"/>
        <end position="62"/>
    </location>
</feature>
<feature type="transmembrane region" description="Helical" evidence="1">
    <location>
        <begin position="74"/>
        <end position="94"/>
    </location>
</feature>
<dbReference type="EMBL" id="JASAYQ010000006">
    <property type="protein sequence ID" value="MDP8172681.1"/>
    <property type="molecule type" value="Genomic_DNA"/>
</dbReference>
<organism evidence="2 3">
    <name type="scientific">Phocoenobacter skyensis</name>
    <dbReference type="NCBI Taxonomy" id="97481"/>
    <lineage>
        <taxon>Bacteria</taxon>
        <taxon>Pseudomonadati</taxon>
        <taxon>Pseudomonadota</taxon>
        <taxon>Gammaproteobacteria</taxon>
        <taxon>Pasteurellales</taxon>
        <taxon>Pasteurellaceae</taxon>
        <taxon>Phocoenobacter</taxon>
    </lineage>
</organism>
<evidence type="ECO:0000256" key="1">
    <source>
        <dbReference type="SAM" id="Phobius"/>
    </source>
</evidence>